<dbReference type="GO" id="GO:0004029">
    <property type="term" value="F:aldehyde dehydrogenase (NAD+) activity"/>
    <property type="evidence" value="ECO:0007669"/>
    <property type="project" value="TreeGrafter"/>
</dbReference>
<organism evidence="2 3">
    <name type="scientific">Fusarium tjaetaba</name>
    <dbReference type="NCBI Taxonomy" id="1567544"/>
    <lineage>
        <taxon>Eukaryota</taxon>
        <taxon>Fungi</taxon>
        <taxon>Dikarya</taxon>
        <taxon>Ascomycota</taxon>
        <taxon>Pezizomycotina</taxon>
        <taxon>Sordariomycetes</taxon>
        <taxon>Hypocreomycetidae</taxon>
        <taxon>Hypocreales</taxon>
        <taxon>Nectriaceae</taxon>
        <taxon>Fusarium</taxon>
        <taxon>Fusarium fujikuroi species complex</taxon>
    </lineage>
</organism>
<evidence type="ECO:0000313" key="2">
    <source>
        <dbReference type="EMBL" id="KAF5616474.1"/>
    </source>
</evidence>
<name>A0A8H5VCS5_9HYPO</name>
<dbReference type="GO" id="GO:0006081">
    <property type="term" value="P:aldehyde metabolic process"/>
    <property type="evidence" value="ECO:0007669"/>
    <property type="project" value="InterPro"/>
</dbReference>
<keyword evidence="3" id="KW-1185">Reference proteome</keyword>
<proteinExistence type="predicted"/>
<evidence type="ECO:0000313" key="3">
    <source>
        <dbReference type="Proteomes" id="UP000530670"/>
    </source>
</evidence>
<evidence type="ECO:0000256" key="1">
    <source>
        <dbReference type="ARBA" id="ARBA00023002"/>
    </source>
</evidence>
<dbReference type="PANTHER" id="PTHR43570">
    <property type="entry name" value="ALDEHYDE DEHYDROGENASE"/>
    <property type="match status" value="1"/>
</dbReference>
<sequence length="479" mass="52128">MAANYDVALTASIVNVLENPINRKRQLLSLYELLVRDFNVLREAVRTDLQWTDDVAIEAINQVLGAIEAVYPDISLADELEVEQKLSAGTRIEHIEQPLSLTLIIGSGQNPLGSTLLPLVGALAAGSVSIIVQPERTDKTSSTLSTILSQAVDHEGVQTVPASALDKLLRNRFDAVVVPPSYDPKAIRQLQSVNAAIRVLQPGSGLVAAIVDRSADLYSASVQIRNAFWKNESGKLFGGPKIVFVDEFVLDDLQEHLRDRQKGFTTRRPTKSSAKPASNVLRISTRDQAPTITSPAPSPLTAASVKELLRDTSIAKDSILIVPTTSTGHTLDMLNLLIGDKVAPAVYVFSTGPEVSFFSRFLRSQVTIANSIPPWALVNWIPQSPNATSIVPFAPRDFTNNHPVVQFEPIKKESTQVRSLPKKAVLKMDKRRETGLKLSFFERGIIIGGIGLLVGTPGAIYAITRGFRALYPAISSRFS</sequence>
<dbReference type="Gene3D" id="3.40.309.10">
    <property type="entry name" value="Aldehyde Dehydrogenase, Chain A, domain 2"/>
    <property type="match status" value="1"/>
</dbReference>
<dbReference type="PANTHER" id="PTHR43570:SF16">
    <property type="entry name" value="ALDEHYDE DEHYDROGENASE TYPE III, ISOFORM Q"/>
    <property type="match status" value="1"/>
</dbReference>
<dbReference type="InterPro" id="IPR016161">
    <property type="entry name" value="Ald_DH/histidinol_DH"/>
</dbReference>
<dbReference type="OrthoDB" id="5596991at2759"/>
<dbReference type="InterPro" id="IPR016162">
    <property type="entry name" value="Ald_DH_N"/>
</dbReference>
<keyword evidence="1" id="KW-0560">Oxidoreductase</keyword>
<dbReference type="EMBL" id="JAAQRI010000371">
    <property type="protein sequence ID" value="KAF5616474.1"/>
    <property type="molecule type" value="Genomic_DNA"/>
</dbReference>
<comment type="caution">
    <text evidence="2">The sequence shown here is derived from an EMBL/GenBank/DDBJ whole genome shotgun (WGS) entry which is preliminary data.</text>
</comment>
<accession>A0A8H5VCS5</accession>
<dbReference type="Gene3D" id="3.40.605.10">
    <property type="entry name" value="Aldehyde Dehydrogenase, Chain A, domain 1"/>
    <property type="match status" value="1"/>
</dbReference>
<dbReference type="AlphaFoldDB" id="A0A8H5VCS5"/>
<dbReference type="GeneID" id="59298311"/>
<gene>
    <name evidence="2" type="ORF">FTJAE_12949</name>
</gene>
<dbReference type="InterPro" id="IPR012394">
    <property type="entry name" value="Aldehyde_DH_NAD(P)"/>
</dbReference>
<reference evidence="2 3" key="1">
    <citation type="submission" date="2020-05" db="EMBL/GenBank/DDBJ databases">
        <title>Identification and distribution of gene clusters putatively required for synthesis of sphingolipid metabolism inhibitors in phylogenetically diverse species of the filamentous fungus Fusarium.</title>
        <authorList>
            <person name="Kim H.-S."/>
            <person name="Busman M."/>
            <person name="Brown D.W."/>
            <person name="Divon H."/>
            <person name="Uhlig S."/>
            <person name="Proctor R.H."/>
        </authorList>
    </citation>
    <scope>NUCLEOTIDE SEQUENCE [LARGE SCALE GENOMIC DNA]</scope>
    <source>
        <strain evidence="2 3">NRRL 66243</strain>
    </source>
</reference>
<dbReference type="RefSeq" id="XP_037200020.1">
    <property type="nucleotide sequence ID" value="XM_037346041.1"/>
</dbReference>
<dbReference type="Proteomes" id="UP000530670">
    <property type="component" value="Unassembled WGS sequence"/>
</dbReference>
<protein>
    <recommendedName>
        <fullName evidence="4">Aldehyde dehydrogenase domain-containing protein</fullName>
    </recommendedName>
</protein>
<dbReference type="InterPro" id="IPR016163">
    <property type="entry name" value="Ald_DH_C"/>
</dbReference>
<evidence type="ECO:0008006" key="4">
    <source>
        <dbReference type="Google" id="ProtNLM"/>
    </source>
</evidence>
<dbReference type="SUPFAM" id="SSF53720">
    <property type="entry name" value="ALDH-like"/>
    <property type="match status" value="1"/>
</dbReference>
<dbReference type="GO" id="GO:0005737">
    <property type="term" value="C:cytoplasm"/>
    <property type="evidence" value="ECO:0007669"/>
    <property type="project" value="TreeGrafter"/>
</dbReference>